<dbReference type="EC" id="3.4.23.36" evidence="9"/>
<protein>
    <recommendedName>
        <fullName evidence="9">Lipoprotein signal peptidase</fullName>
        <ecNumber evidence="9">3.4.23.36</ecNumber>
    </recommendedName>
    <alternativeName>
        <fullName evidence="9">Prolipoprotein signal peptidase</fullName>
    </alternativeName>
    <alternativeName>
        <fullName evidence="9">Signal peptidase II</fullName>
        <shortName evidence="9">SPase II</shortName>
    </alternativeName>
</protein>
<evidence type="ECO:0000256" key="2">
    <source>
        <dbReference type="ARBA" id="ARBA00022475"/>
    </source>
</evidence>
<comment type="catalytic activity">
    <reaction evidence="9 10">
        <text>Release of signal peptides from bacterial membrane prolipoproteins. Hydrolyzes -Xaa-Yaa-Zaa-|-(S,diacylglyceryl)Cys-, in which Xaa is hydrophobic (preferably Leu), and Yaa (Ala or Ser) and Zaa (Gly or Ala) have small, neutral side chains.</text>
        <dbReference type="EC" id="3.4.23.36"/>
    </reaction>
</comment>
<dbReference type="EMBL" id="JBHRSB010000020">
    <property type="protein sequence ID" value="MFC3003964.1"/>
    <property type="molecule type" value="Genomic_DNA"/>
</dbReference>
<comment type="caution">
    <text evidence="12">The sequence shown here is derived from an EMBL/GenBank/DDBJ whole genome shotgun (WGS) entry which is preliminary data.</text>
</comment>
<comment type="caution">
    <text evidence="9">Lacks conserved residue(s) required for the propagation of feature annotation.</text>
</comment>
<evidence type="ECO:0000256" key="5">
    <source>
        <dbReference type="ARBA" id="ARBA00022750"/>
    </source>
</evidence>
<dbReference type="NCBIfam" id="TIGR00077">
    <property type="entry name" value="lspA"/>
    <property type="match status" value="1"/>
</dbReference>
<comment type="subcellular location">
    <subcellularLocation>
        <location evidence="9">Cell membrane</location>
        <topology evidence="9">Multi-pass membrane protein</topology>
    </subcellularLocation>
</comment>
<feature type="active site" evidence="9">
    <location>
        <position position="122"/>
    </location>
</feature>
<accession>A0ABV7C3S4</accession>
<proteinExistence type="inferred from homology"/>
<comment type="pathway">
    <text evidence="9">Protein modification; lipoprotein biosynthesis (signal peptide cleavage).</text>
</comment>
<evidence type="ECO:0000256" key="6">
    <source>
        <dbReference type="ARBA" id="ARBA00022801"/>
    </source>
</evidence>
<feature type="transmembrane region" description="Helical" evidence="9">
    <location>
        <begin position="94"/>
        <end position="112"/>
    </location>
</feature>
<dbReference type="Proteomes" id="UP001595420">
    <property type="component" value="Unassembled WGS sequence"/>
</dbReference>
<dbReference type="GO" id="GO:0004190">
    <property type="term" value="F:aspartic-type endopeptidase activity"/>
    <property type="evidence" value="ECO:0007669"/>
    <property type="project" value="UniProtKB-EC"/>
</dbReference>
<feature type="transmembrane region" description="Helical" evidence="9">
    <location>
        <begin position="132"/>
        <end position="152"/>
    </location>
</feature>
<sequence length="172" mass="18694">MFRSPHHPFRVGLLALASAFALDQGTKWWIAEVVMQPPRTIPIVPFFNLTFHRNTGVSFGLFAGFGEAGRWALVAVALAVVAMLCVWMARAERAWVGVALGLVAGGAISNVVDRLRHGGVTDFLDFYYAGWHWPSFNLADAAICVGVALLLLDGFLGERRKETAGIADGRQP</sequence>
<keyword evidence="5 9" id="KW-0064">Aspartyl protease</keyword>
<keyword evidence="2 9" id="KW-1003">Cell membrane</keyword>
<name>A0ABV7C3S4_9PROT</name>
<evidence type="ECO:0000256" key="1">
    <source>
        <dbReference type="ARBA" id="ARBA00006139"/>
    </source>
</evidence>
<evidence type="ECO:0000256" key="11">
    <source>
        <dbReference type="RuleBase" id="RU004181"/>
    </source>
</evidence>
<dbReference type="PANTHER" id="PTHR33695">
    <property type="entry name" value="LIPOPROTEIN SIGNAL PEPTIDASE"/>
    <property type="match status" value="1"/>
</dbReference>
<evidence type="ECO:0000256" key="7">
    <source>
        <dbReference type="ARBA" id="ARBA00022989"/>
    </source>
</evidence>
<keyword evidence="6 9" id="KW-0378">Hydrolase</keyword>
<evidence type="ECO:0000256" key="9">
    <source>
        <dbReference type="HAMAP-Rule" id="MF_00161"/>
    </source>
</evidence>
<dbReference type="Pfam" id="PF01252">
    <property type="entry name" value="Peptidase_A8"/>
    <property type="match status" value="1"/>
</dbReference>
<dbReference type="PRINTS" id="PR00781">
    <property type="entry name" value="LIPOSIGPTASE"/>
</dbReference>
<keyword evidence="8 9" id="KW-0472">Membrane</keyword>
<evidence type="ECO:0000313" key="12">
    <source>
        <dbReference type="EMBL" id="MFC3003964.1"/>
    </source>
</evidence>
<organism evidence="12 13">
    <name type="scientific">Falsiroseomonas tokyonensis</name>
    <dbReference type="NCBI Taxonomy" id="430521"/>
    <lineage>
        <taxon>Bacteria</taxon>
        <taxon>Pseudomonadati</taxon>
        <taxon>Pseudomonadota</taxon>
        <taxon>Alphaproteobacteria</taxon>
        <taxon>Acetobacterales</taxon>
        <taxon>Roseomonadaceae</taxon>
        <taxon>Falsiroseomonas</taxon>
    </lineage>
</organism>
<feature type="active site" evidence="9">
    <location>
        <position position="140"/>
    </location>
</feature>
<dbReference type="InterPro" id="IPR001872">
    <property type="entry name" value="Peptidase_A8"/>
</dbReference>
<evidence type="ECO:0000256" key="3">
    <source>
        <dbReference type="ARBA" id="ARBA00022670"/>
    </source>
</evidence>
<keyword evidence="7 9" id="KW-1133">Transmembrane helix</keyword>
<evidence type="ECO:0000313" key="13">
    <source>
        <dbReference type="Proteomes" id="UP001595420"/>
    </source>
</evidence>
<dbReference type="PANTHER" id="PTHR33695:SF1">
    <property type="entry name" value="LIPOPROTEIN SIGNAL PEPTIDASE"/>
    <property type="match status" value="1"/>
</dbReference>
<dbReference type="HAMAP" id="MF_00161">
    <property type="entry name" value="LspA"/>
    <property type="match status" value="1"/>
</dbReference>
<keyword evidence="13" id="KW-1185">Reference proteome</keyword>
<evidence type="ECO:0000256" key="8">
    <source>
        <dbReference type="ARBA" id="ARBA00023136"/>
    </source>
</evidence>
<evidence type="ECO:0000256" key="4">
    <source>
        <dbReference type="ARBA" id="ARBA00022692"/>
    </source>
</evidence>
<keyword evidence="3 9" id="KW-0645">Protease</keyword>
<keyword evidence="4 9" id="KW-0812">Transmembrane</keyword>
<reference evidence="13" key="1">
    <citation type="journal article" date="2019" name="Int. J. Syst. Evol. Microbiol.">
        <title>The Global Catalogue of Microorganisms (GCM) 10K type strain sequencing project: providing services to taxonomists for standard genome sequencing and annotation.</title>
        <authorList>
            <consortium name="The Broad Institute Genomics Platform"/>
            <consortium name="The Broad Institute Genome Sequencing Center for Infectious Disease"/>
            <person name="Wu L."/>
            <person name="Ma J."/>
        </authorList>
    </citation>
    <scope>NUCLEOTIDE SEQUENCE [LARGE SCALE GENOMIC DNA]</scope>
    <source>
        <strain evidence="13">CGMCC 1.16855</strain>
    </source>
</reference>
<comment type="similarity">
    <text evidence="1 9 11">Belongs to the peptidase A8 family.</text>
</comment>
<dbReference type="PROSITE" id="PS00855">
    <property type="entry name" value="SPASE_II"/>
    <property type="match status" value="1"/>
</dbReference>
<comment type="function">
    <text evidence="9 10">This protein specifically catalyzes the removal of signal peptides from prolipoproteins.</text>
</comment>
<gene>
    <name evidence="9 12" type="primary">lspA</name>
    <name evidence="12" type="ORF">ACFOD3_29010</name>
</gene>
<feature type="transmembrane region" description="Helical" evidence="9">
    <location>
        <begin position="68"/>
        <end position="87"/>
    </location>
</feature>
<evidence type="ECO:0000256" key="10">
    <source>
        <dbReference type="RuleBase" id="RU000594"/>
    </source>
</evidence>